<gene>
    <name evidence="3" type="ORF">ROE7235_02094</name>
</gene>
<sequence length="168" mass="17600">MQGLEQQDNLRIVDGRGLSNRVLSVAVGTVGLVAMGTAAVAWPVMKSAIAPQQASSIVAAPDIDPTQVSAFVGQTQEQLSSTEMTAPAQAVEPAILADAEILPAPSPEAAEYSVRPEPRALVEDAQIVTTPANVQHYTTAESAQPIPTPSASQSGKRLLNRWSSGEFR</sequence>
<keyword evidence="2" id="KW-1133">Transmembrane helix</keyword>
<dbReference type="EMBL" id="UIHC01000019">
    <property type="protein sequence ID" value="SUZ32338.1"/>
    <property type="molecule type" value="Genomic_DNA"/>
</dbReference>
<evidence type="ECO:0000313" key="3">
    <source>
        <dbReference type="EMBL" id="SUZ32338.1"/>
    </source>
</evidence>
<protein>
    <submittedName>
        <fullName evidence="3">Uncharacterized protein</fullName>
    </submittedName>
</protein>
<name>A0A3B0MFK7_9RHOB</name>
<proteinExistence type="predicted"/>
<dbReference type="AlphaFoldDB" id="A0A3B0MFK7"/>
<dbReference type="Proteomes" id="UP000272908">
    <property type="component" value="Unassembled WGS sequence"/>
</dbReference>
<accession>A0A3B0MFK7</accession>
<dbReference type="RefSeq" id="WP_121095343.1">
    <property type="nucleotide sequence ID" value="NZ_UIHC01000019.1"/>
</dbReference>
<keyword evidence="2" id="KW-0812">Transmembrane</keyword>
<feature type="region of interest" description="Disordered" evidence="1">
    <location>
        <begin position="138"/>
        <end position="168"/>
    </location>
</feature>
<reference evidence="4" key="1">
    <citation type="submission" date="2018-08" db="EMBL/GenBank/DDBJ databases">
        <authorList>
            <person name="Rodrigo-Torres L."/>
            <person name="Arahal R. D."/>
            <person name="Lucena T."/>
        </authorList>
    </citation>
    <scope>NUCLEOTIDE SEQUENCE [LARGE SCALE GENOMIC DNA]</scope>
    <source>
        <strain evidence="4">CECT 7235</strain>
    </source>
</reference>
<feature type="transmembrane region" description="Helical" evidence="2">
    <location>
        <begin position="21"/>
        <end position="45"/>
    </location>
</feature>
<evidence type="ECO:0000256" key="2">
    <source>
        <dbReference type="SAM" id="Phobius"/>
    </source>
</evidence>
<keyword evidence="2" id="KW-0472">Membrane</keyword>
<keyword evidence="4" id="KW-1185">Reference proteome</keyword>
<evidence type="ECO:0000313" key="4">
    <source>
        <dbReference type="Proteomes" id="UP000272908"/>
    </source>
</evidence>
<evidence type="ECO:0000256" key="1">
    <source>
        <dbReference type="SAM" id="MobiDB-lite"/>
    </source>
</evidence>
<organism evidence="3 4">
    <name type="scientific">Roseinatronobacter ekhonensis</name>
    <dbReference type="NCBI Taxonomy" id="254356"/>
    <lineage>
        <taxon>Bacteria</taxon>
        <taxon>Pseudomonadati</taxon>
        <taxon>Pseudomonadota</taxon>
        <taxon>Alphaproteobacteria</taxon>
        <taxon>Rhodobacterales</taxon>
        <taxon>Paracoccaceae</taxon>
        <taxon>Roseinatronobacter</taxon>
    </lineage>
</organism>